<dbReference type="SUPFAM" id="SSF54189">
    <property type="entry name" value="Ribosomal proteins S24e, L23 and L15e"/>
    <property type="match status" value="1"/>
</dbReference>
<evidence type="ECO:0000313" key="5">
    <source>
        <dbReference type="EMBL" id="CAD8441549.1"/>
    </source>
</evidence>
<accession>A0A0H5BLG2</accession>
<dbReference type="GO" id="GO:1990904">
    <property type="term" value="C:ribonucleoprotein complex"/>
    <property type="evidence" value="ECO:0007669"/>
    <property type="project" value="UniProtKB-KW"/>
</dbReference>
<proteinExistence type="predicted"/>
<dbReference type="Pfam" id="PF01282">
    <property type="entry name" value="Ribosomal_S24e"/>
    <property type="match status" value="1"/>
</dbReference>
<reference evidence="4" key="2">
    <citation type="submission" date="2021-01" db="EMBL/GenBank/DDBJ databases">
        <authorList>
            <person name="Corre E."/>
            <person name="Pelletier E."/>
            <person name="Niang G."/>
            <person name="Scheremetjew M."/>
            <person name="Finn R."/>
            <person name="Kale V."/>
            <person name="Holt S."/>
            <person name="Cochrane G."/>
            <person name="Meng A."/>
            <person name="Brown T."/>
            <person name="Cohen L."/>
        </authorList>
    </citation>
    <scope>NUCLEOTIDE SEQUENCE</scope>
    <source>
        <strain evidence="4">CCMP2058</strain>
    </source>
</reference>
<sequence>MVSDNYKIIKLRKNSMAQRIEMIAYINTSKEINHNRETLTNIIKKNFKFPIDHSLVIQNIKYIFGGQKVLVNCNIYNNINSALKFERKRILFRNKLLNKPKYQQRRVLKEKRNKLKQYISLKKLEVSNS</sequence>
<dbReference type="AlphaFoldDB" id="A0A0H5BLG2"/>
<dbReference type="InterPro" id="IPR001976">
    <property type="entry name" value="Ribosomal_eS24"/>
</dbReference>
<geneLocation type="nucleomorph" evidence="3"/>
<dbReference type="GO" id="GO:0006412">
    <property type="term" value="P:translation"/>
    <property type="evidence" value="ECO:0007669"/>
    <property type="project" value="InterPro"/>
</dbReference>
<keyword evidence="2" id="KW-0687">Ribonucleoprotein</keyword>
<dbReference type="EMBL" id="AB996602">
    <property type="protein sequence ID" value="BAS01782.1"/>
    <property type="molecule type" value="Genomic_DNA"/>
</dbReference>
<reference evidence="3" key="1">
    <citation type="journal article" date="2015" name="Genome Biol. Evol.">
        <title>Nucleomorph Genome Sequences of Two Chlorarachniophytes, Amorphochlora amoebiformis and Lotharella vacuolata.</title>
        <authorList>
            <person name="Suzuki S."/>
            <person name="Shirato S."/>
            <person name="Hirakawa Y."/>
            <person name="Ishida K."/>
        </authorList>
    </citation>
    <scope>NUCLEOTIDE SEQUENCE</scope>
    <source>
        <strain evidence="3">CCMP2058</strain>
    </source>
</reference>
<evidence type="ECO:0000313" key="4">
    <source>
        <dbReference type="EMBL" id="CAD8441546.1"/>
    </source>
</evidence>
<evidence type="ECO:0000313" key="3">
    <source>
        <dbReference type="EMBL" id="BAS01782.1"/>
    </source>
</evidence>
<dbReference type="InterPro" id="IPR053709">
    <property type="entry name" value="eRP_eS24_sf"/>
</dbReference>
<dbReference type="InterPro" id="IPR012678">
    <property type="entry name" value="Ribosomal_uL23/eL15/eS24_sf"/>
</dbReference>
<dbReference type="EMBL" id="HBEM01009078">
    <property type="protein sequence ID" value="CAD8441549.1"/>
    <property type="molecule type" value="Transcribed_RNA"/>
</dbReference>
<name>A0A0H5BLG2_9EUKA</name>
<dbReference type="GO" id="GO:0003735">
    <property type="term" value="F:structural constituent of ribosome"/>
    <property type="evidence" value="ECO:0007669"/>
    <property type="project" value="InterPro"/>
</dbReference>
<evidence type="ECO:0000256" key="2">
    <source>
        <dbReference type="ARBA" id="ARBA00023274"/>
    </source>
</evidence>
<evidence type="ECO:0000256" key="1">
    <source>
        <dbReference type="ARBA" id="ARBA00022980"/>
    </source>
</evidence>
<dbReference type="Gene3D" id="3.30.70.3370">
    <property type="match status" value="1"/>
</dbReference>
<protein>
    <submittedName>
        <fullName evidence="3">Ribosomal protein S24</fullName>
    </submittedName>
</protein>
<organism evidence="3">
    <name type="scientific">Amorphochlora amoebiformis</name>
    <dbReference type="NCBI Taxonomy" id="1561963"/>
    <lineage>
        <taxon>Eukaryota</taxon>
        <taxon>Sar</taxon>
        <taxon>Rhizaria</taxon>
        <taxon>Cercozoa</taxon>
        <taxon>Chlorarachniophyceae</taxon>
        <taxon>Amorphochlora</taxon>
    </lineage>
</organism>
<keyword evidence="1 3" id="KW-0689">Ribosomal protein</keyword>
<dbReference type="GO" id="GO:0005840">
    <property type="term" value="C:ribosome"/>
    <property type="evidence" value="ECO:0007669"/>
    <property type="project" value="UniProtKB-KW"/>
</dbReference>
<gene>
    <name evidence="3" type="primary">rps24</name>
    <name evidence="4" type="ORF">LAMO00422_LOCUS6335</name>
    <name evidence="5" type="ORF">LAMO00422_LOCUS6336</name>
</gene>
<keyword evidence="3" id="KW-0542">Nucleomorph</keyword>
<dbReference type="EMBL" id="HBEM01009077">
    <property type="protein sequence ID" value="CAD8441546.1"/>
    <property type="molecule type" value="Transcribed_RNA"/>
</dbReference>